<keyword evidence="1" id="KW-0812">Transmembrane</keyword>
<gene>
    <name evidence="3" type="ORF">EHS15_05605</name>
</gene>
<feature type="domain" description="VTT" evidence="2">
    <location>
        <begin position="68"/>
        <end position="183"/>
    </location>
</feature>
<keyword evidence="4" id="KW-1185">Reference proteome</keyword>
<dbReference type="InterPro" id="IPR032816">
    <property type="entry name" value="VTT_dom"/>
</dbReference>
<feature type="transmembrane region" description="Helical" evidence="1">
    <location>
        <begin position="161"/>
        <end position="181"/>
    </location>
</feature>
<dbReference type="Proteomes" id="UP000298058">
    <property type="component" value="Unassembled WGS sequence"/>
</dbReference>
<sequence length="190" mass="21689">MPIEAELKKILLQTVVSIVIVVGIVFGLAFFFREPLLGLSGMFVRLFGYGGLFFGMYLSDSLPAFIPPDAFLMLAVSGKMNPFYTILWMSIGSILGGSTAYAIGRYFIPRFHLGRQMVLHYEDKLLPYVRRYGFWAVVLAALTPIPYSWMAYTVGTFKMRYRLFFFGSLFRFARIGVYFYAMYVGWVTGV</sequence>
<comment type="caution">
    <text evidence="3">The sequence shown here is derived from an EMBL/GenBank/DDBJ whole genome shotgun (WGS) entry which is preliminary data.</text>
</comment>
<dbReference type="AlphaFoldDB" id="A0A4R9M4P5"/>
<proteinExistence type="predicted"/>
<dbReference type="GO" id="GO:0005886">
    <property type="term" value="C:plasma membrane"/>
    <property type="evidence" value="ECO:0007669"/>
    <property type="project" value="TreeGrafter"/>
</dbReference>
<feature type="transmembrane region" description="Helical" evidence="1">
    <location>
        <begin position="12"/>
        <end position="32"/>
    </location>
</feature>
<evidence type="ECO:0000313" key="4">
    <source>
        <dbReference type="Proteomes" id="UP000298058"/>
    </source>
</evidence>
<dbReference type="EMBL" id="RQHW01000016">
    <property type="protein sequence ID" value="TGN20219.1"/>
    <property type="molecule type" value="Genomic_DNA"/>
</dbReference>
<dbReference type="PANTHER" id="PTHR42709:SF11">
    <property type="entry name" value="DEDA FAMILY PROTEIN"/>
    <property type="match status" value="1"/>
</dbReference>
<dbReference type="Pfam" id="PF09335">
    <property type="entry name" value="VTT_dom"/>
    <property type="match status" value="1"/>
</dbReference>
<reference evidence="3" key="1">
    <citation type="journal article" date="2019" name="PLoS Negl. Trop. Dis.">
        <title>Revisiting the worldwide diversity of Leptospira species in the environment.</title>
        <authorList>
            <person name="Vincent A.T."/>
            <person name="Schiettekatte O."/>
            <person name="Bourhy P."/>
            <person name="Veyrier F.J."/>
            <person name="Picardeau M."/>
        </authorList>
    </citation>
    <scope>NUCLEOTIDE SEQUENCE [LARGE SCALE GENOMIC DNA]</scope>
    <source>
        <strain evidence="3">201300427</strain>
    </source>
</reference>
<dbReference type="PANTHER" id="PTHR42709">
    <property type="entry name" value="ALKALINE PHOSPHATASE LIKE PROTEIN"/>
    <property type="match status" value="1"/>
</dbReference>
<evidence type="ECO:0000259" key="2">
    <source>
        <dbReference type="Pfam" id="PF09335"/>
    </source>
</evidence>
<evidence type="ECO:0000256" key="1">
    <source>
        <dbReference type="SAM" id="Phobius"/>
    </source>
</evidence>
<accession>A0A4R9M4P5</accession>
<dbReference type="InterPro" id="IPR051311">
    <property type="entry name" value="DedA_domain"/>
</dbReference>
<name>A0A4R9M4P5_9LEPT</name>
<evidence type="ECO:0000313" key="3">
    <source>
        <dbReference type="EMBL" id="TGN20219.1"/>
    </source>
</evidence>
<organism evidence="3 4">
    <name type="scientific">Leptospira idonii</name>
    <dbReference type="NCBI Taxonomy" id="1193500"/>
    <lineage>
        <taxon>Bacteria</taxon>
        <taxon>Pseudomonadati</taxon>
        <taxon>Spirochaetota</taxon>
        <taxon>Spirochaetia</taxon>
        <taxon>Leptospirales</taxon>
        <taxon>Leptospiraceae</taxon>
        <taxon>Leptospira</taxon>
    </lineage>
</organism>
<protein>
    <submittedName>
        <fullName evidence="3">DedA family protein</fullName>
    </submittedName>
</protein>
<keyword evidence="1" id="KW-1133">Transmembrane helix</keyword>
<feature type="transmembrane region" description="Helical" evidence="1">
    <location>
        <begin position="86"/>
        <end position="108"/>
    </location>
</feature>
<feature type="transmembrane region" description="Helical" evidence="1">
    <location>
        <begin position="44"/>
        <end position="66"/>
    </location>
</feature>
<feature type="transmembrane region" description="Helical" evidence="1">
    <location>
        <begin position="129"/>
        <end position="149"/>
    </location>
</feature>
<dbReference type="OrthoDB" id="8549942at2"/>
<keyword evidence="1" id="KW-0472">Membrane</keyword>